<dbReference type="RefSeq" id="WP_122637203.1">
    <property type="nucleotide sequence ID" value="NZ_QWIU01000002.1"/>
</dbReference>
<accession>A0A3M7TI37</accession>
<gene>
    <name evidence="1" type="ORF">D1631_15440</name>
</gene>
<evidence type="ECO:0000313" key="1">
    <source>
        <dbReference type="EMBL" id="RNA63222.1"/>
    </source>
</evidence>
<comment type="caution">
    <text evidence="1">The sequence shown here is derived from an EMBL/GenBank/DDBJ whole genome shotgun (WGS) entry which is preliminary data.</text>
</comment>
<dbReference type="Proteomes" id="UP000278775">
    <property type="component" value="Unassembled WGS sequence"/>
</dbReference>
<protein>
    <recommendedName>
        <fullName evidence="3">DUF4435 domain-containing protein</fullName>
    </recommendedName>
</protein>
<organism evidence="1 2">
    <name type="scientific">Chryseobacterium nematophagum</name>
    <dbReference type="NCBI Taxonomy" id="2305228"/>
    <lineage>
        <taxon>Bacteria</taxon>
        <taxon>Pseudomonadati</taxon>
        <taxon>Bacteroidota</taxon>
        <taxon>Flavobacteriia</taxon>
        <taxon>Flavobacteriales</taxon>
        <taxon>Weeksellaceae</taxon>
        <taxon>Chryseobacterium group</taxon>
        <taxon>Chryseobacterium</taxon>
    </lineage>
</organism>
<evidence type="ECO:0000313" key="2">
    <source>
        <dbReference type="Proteomes" id="UP000278775"/>
    </source>
</evidence>
<proteinExistence type="predicted"/>
<reference evidence="1 2" key="1">
    <citation type="submission" date="2018-08" db="EMBL/GenBank/DDBJ databases">
        <title>Chryseobacterium nematophagum: a novel matrix digesting pathogen of nematodes.</title>
        <authorList>
            <person name="Page A."/>
            <person name="Roberts M."/>
            <person name="Felix M.-A."/>
            <person name="Weir W."/>
        </authorList>
    </citation>
    <scope>NUCLEOTIDE SEQUENCE [LARGE SCALE GENOMIC DNA]</scope>
    <source>
        <strain evidence="1 2">JUb129</strain>
    </source>
</reference>
<sequence>MRNAITPNRVANSILIKRKSMNKVIIVEGTHDLLFFSKFKHSESQIEIAFGWENVINVVNSLLKEGYDNCIGIIDTDLKPIIPESYIIPANVFTTDCHDINIETIEYSFDIIYNHYCSKEKDKKFKEDNQLNDIKTYIYSLALPISFLRILSKRNSYNLRFKCKDEEGNSLDFTKFIDKDKFKFINIEKLVEAVMNYSRNKIKTDIPTKDIIVAELNQLIEQENDTYDRNKITNGHDFGEIILVGLKRKLGNNQHIKSDDFLKDCILNYEFVEFQKTKLFQQIKRFEATNTIEYLKN</sequence>
<dbReference type="OrthoDB" id="7058238at2"/>
<dbReference type="EMBL" id="QWIU01000002">
    <property type="protein sequence ID" value="RNA63222.1"/>
    <property type="molecule type" value="Genomic_DNA"/>
</dbReference>
<dbReference type="AlphaFoldDB" id="A0A3M7TI37"/>
<name>A0A3M7TI37_9FLAO</name>
<evidence type="ECO:0008006" key="3">
    <source>
        <dbReference type="Google" id="ProtNLM"/>
    </source>
</evidence>